<dbReference type="NCBIfam" id="TIGR04183">
    <property type="entry name" value="Por_Secre_tail"/>
    <property type="match status" value="1"/>
</dbReference>
<dbReference type="SUPFAM" id="SSF49854">
    <property type="entry name" value="Spermadhesin, CUB domain"/>
    <property type="match status" value="1"/>
</dbReference>
<gene>
    <name evidence="6" type="ORF">FRX97_02595</name>
</gene>
<accession>A0A5C6V9Z8</accession>
<comment type="caution">
    <text evidence="6">The sequence shown here is derived from an EMBL/GenBank/DDBJ whole genome shotgun (WGS) entry which is preliminary data.</text>
</comment>
<dbReference type="FunFam" id="2.60.120.290:FF:000005">
    <property type="entry name" value="Procollagen C-endopeptidase enhancer 1"/>
    <property type="match status" value="1"/>
</dbReference>
<organism evidence="6 7">
    <name type="scientific">Luteibaculum oceani</name>
    <dbReference type="NCBI Taxonomy" id="1294296"/>
    <lineage>
        <taxon>Bacteria</taxon>
        <taxon>Pseudomonadati</taxon>
        <taxon>Bacteroidota</taxon>
        <taxon>Flavobacteriia</taxon>
        <taxon>Flavobacteriales</taxon>
        <taxon>Luteibaculaceae</taxon>
        <taxon>Luteibaculum</taxon>
    </lineage>
</organism>
<sequence>MKRILWTFLGALIALPSVAQNSPEYFMDNQTVNDTIGVLYDDGGPDQNYSAERTYVFTITSSNGKPLNISFREFDIETNEAGNSSACIYDYIEIFDGDQVDETNTTRFCGTDAPADLTTSGASFTVRMVTDGGTERPGFKMLWSTEPLPPPEPPTGGGEEYCEASGPACGDNFFEVRLFNFNDFSNSSEACDAVKGDFIYSDFTDIIIEYNVGNQINISGEIPGSIGTEVVDIYIDWNIDGDFDDDGEVINCANDQAGGFIGVSPGPQNFVTGLSRLRVRGYDPVFGVGTEGPCGETSDGETEDYGFLIRDPQNPFPDCPVLLAPADSSTNTCQNVNLVWTSVEGADAYKVKVVTASGAEFEFADGLTDTTYVLDSLKAQEQYFWTVNAVNSNGESFACDTFNLTVGKANPTVAFSLPEVSICSNTDYVFSATASGGEAPYDYRWSGEAAIRLDDVESDLPNLVDKSPGVDELLIVKVFDNRECSSVPDTLLVTVKNPPSAENMVLADEFICSNESGKVKAFKNGYIYEQSNDKMSWSSYQPNFIGSSDTLLVDIAPGDSIYLRNIAIANGCVDTGSVVFLRKELELPNPVIENISGTTELCSGENFELTVSNYSEGFTWSTGSTQDTISVSNSNEIFVQFTSAAGCILTSDTLSLTVVKPDPEPSIAVLGKLEFCEGDEVILEAANTNVIWSDANQSTTTQLVVSESGFYSYITTVGNCTFNSDTVEVTVNPNPDALTLDFDLPNPICEGRDSVVITGVDNMIWINPSVASKSITIFNSGSYYGFVENRFGCKSLSDTAVIEFNPVPEKPVILNTDTLLYIDANPGDEIFWLRGAQIVLSGVDQDTLVVSENGSYTAVIRNPFGCTSVLSEPFDYAATSINVKGELKNLMMYPNPNNGVFRISGLIEGERYQFEIMGLDGKLLESKSIMGSNSIEFKSDLTPGAYVVKVRSTDGRASLLRLIVK</sequence>
<dbReference type="Pfam" id="PF20009">
    <property type="entry name" value="GEVED"/>
    <property type="match status" value="1"/>
</dbReference>
<dbReference type="SUPFAM" id="SSF49265">
    <property type="entry name" value="Fibronectin type III"/>
    <property type="match status" value="1"/>
</dbReference>
<evidence type="ECO:0000313" key="6">
    <source>
        <dbReference type="EMBL" id="TXC81999.1"/>
    </source>
</evidence>
<dbReference type="AlphaFoldDB" id="A0A5C6V9Z8"/>
<dbReference type="Gene3D" id="2.60.120.290">
    <property type="entry name" value="Spermadhesin, CUB domain"/>
    <property type="match status" value="1"/>
</dbReference>
<dbReference type="InterPro" id="IPR013783">
    <property type="entry name" value="Ig-like_fold"/>
</dbReference>
<proteinExistence type="predicted"/>
<feature type="chain" id="PRO_5022665130" evidence="4">
    <location>
        <begin position="20"/>
        <end position="965"/>
    </location>
</feature>
<dbReference type="OrthoDB" id="975384at2"/>
<protein>
    <submittedName>
        <fullName evidence="6">T9SS type A sorting domain-containing protein</fullName>
    </submittedName>
</protein>
<keyword evidence="3" id="KW-1015">Disulfide bond</keyword>
<dbReference type="InterPro" id="IPR035914">
    <property type="entry name" value="Sperma_CUB_dom_sf"/>
</dbReference>
<dbReference type="InterPro" id="IPR045474">
    <property type="entry name" value="GEVED"/>
</dbReference>
<name>A0A5C6V9Z8_9FLAO</name>
<dbReference type="InterPro" id="IPR026444">
    <property type="entry name" value="Secre_tail"/>
</dbReference>
<dbReference type="RefSeq" id="WP_147013087.1">
    <property type="nucleotide sequence ID" value="NZ_VORB01000002.1"/>
</dbReference>
<dbReference type="Pfam" id="PF18962">
    <property type="entry name" value="Por_Secre_tail"/>
    <property type="match status" value="1"/>
</dbReference>
<dbReference type="Gene3D" id="2.60.40.10">
    <property type="entry name" value="Immunoglobulins"/>
    <property type="match status" value="1"/>
</dbReference>
<keyword evidence="1 4" id="KW-0732">Signal</keyword>
<evidence type="ECO:0000259" key="5">
    <source>
        <dbReference type="PROSITE" id="PS01180"/>
    </source>
</evidence>
<dbReference type="PROSITE" id="PS01180">
    <property type="entry name" value="CUB"/>
    <property type="match status" value="1"/>
</dbReference>
<reference evidence="6 7" key="1">
    <citation type="submission" date="2019-08" db="EMBL/GenBank/DDBJ databases">
        <title>Genome of Luteibaculum oceani JCM 18817.</title>
        <authorList>
            <person name="Bowman J.P."/>
        </authorList>
    </citation>
    <scope>NUCLEOTIDE SEQUENCE [LARGE SCALE GENOMIC DNA]</scope>
    <source>
        <strain evidence="6 7">JCM 18817</strain>
    </source>
</reference>
<evidence type="ECO:0000256" key="1">
    <source>
        <dbReference type="ARBA" id="ARBA00022729"/>
    </source>
</evidence>
<evidence type="ECO:0000256" key="2">
    <source>
        <dbReference type="ARBA" id="ARBA00022737"/>
    </source>
</evidence>
<dbReference type="EMBL" id="VORB01000002">
    <property type="protein sequence ID" value="TXC81999.1"/>
    <property type="molecule type" value="Genomic_DNA"/>
</dbReference>
<dbReference type="InterPro" id="IPR000859">
    <property type="entry name" value="CUB_dom"/>
</dbReference>
<feature type="signal peptide" evidence="4">
    <location>
        <begin position="1"/>
        <end position="19"/>
    </location>
</feature>
<evidence type="ECO:0000256" key="4">
    <source>
        <dbReference type="SAM" id="SignalP"/>
    </source>
</evidence>
<dbReference type="InterPro" id="IPR036116">
    <property type="entry name" value="FN3_sf"/>
</dbReference>
<keyword evidence="2" id="KW-0677">Repeat</keyword>
<feature type="domain" description="CUB" evidence="5">
    <location>
        <begin position="28"/>
        <end position="146"/>
    </location>
</feature>
<dbReference type="SMART" id="SM00042">
    <property type="entry name" value="CUB"/>
    <property type="match status" value="1"/>
</dbReference>
<dbReference type="CDD" id="cd00041">
    <property type="entry name" value="CUB"/>
    <property type="match status" value="1"/>
</dbReference>
<evidence type="ECO:0000256" key="3">
    <source>
        <dbReference type="ARBA" id="ARBA00023157"/>
    </source>
</evidence>
<dbReference type="Proteomes" id="UP000321168">
    <property type="component" value="Unassembled WGS sequence"/>
</dbReference>
<dbReference type="Pfam" id="PF00431">
    <property type="entry name" value="CUB"/>
    <property type="match status" value="1"/>
</dbReference>
<evidence type="ECO:0000313" key="7">
    <source>
        <dbReference type="Proteomes" id="UP000321168"/>
    </source>
</evidence>
<keyword evidence="7" id="KW-1185">Reference proteome</keyword>
<dbReference type="PANTHER" id="PTHR24251">
    <property type="entry name" value="OVOCHYMASE-RELATED"/>
    <property type="match status" value="1"/>
</dbReference>